<feature type="compositionally biased region" description="Low complexity" evidence="1">
    <location>
        <begin position="1"/>
        <end position="14"/>
    </location>
</feature>
<reference evidence="2" key="1">
    <citation type="journal article" date="2004" name="Nature">
        <title>Genome duplication in the teleost fish Tetraodon nigroviridis reveals the early vertebrate proto-karyotype.</title>
        <authorList>
            <person name="Jaillon O."/>
            <person name="Aury J.-M."/>
            <person name="Brunet F."/>
            <person name="Petit J.-L."/>
            <person name="Stange-Thomann N."/>
            <person name="Mauceli E."/>
            <person name="Bouneau L."/>
            <person name="Fischer C."/>
            <person name="Ozouf-Costaz C."/>
            <person name="Bernot A."/>
            <person name="Nicaud S."/>
            <person name="Jaffe D."/>
            <person name="Fisher S."/>
            <person name="Lutfalla G."/>
            <person name="Dossat C."/>
            <person name="Segurens B."/>
            <person name="Dasilva C."/>
            <person name="Salanoubat M."/>
            <person name="Levy M."/>
            <person name="Boudet N."/>
            <person name="Castellano S."/>
            <person name="Anthouard V."/>
            <person name="Jubin C."/>
            <person name="Castelli V."/>
            <person name="Katinka M."/>
            <person name="Vacherie B."/>
            <person name="Biemont C."/>
            <person name="Skalli Z."/>
            <person name="Cattolico L."/>
            <person name="Poulain J."/>
            <person name="De Berardinis V."/>
            <person name="Cruaud C."/>
            <person name="Duprat S."/>
            <person name="Brottier P."/>
            <person name="Coutanceau J.-P."/>
            <person name="Gouzy J."/>
            <person name="Parra G."/>
            <person name="Lardier G."/>
            <person name="Chapple C."/>
            <person name="McKernan K.J."/>
            <person name="McEwan P."/>
            <person name="Bosak S."/>
            <person name="Kellis M."/>
            <person name="Volff J.-N."/>
            <person name="Guigo R."/>
            <person name="Zody M.C."/>
            <person name="Mesirov J."/>
            <person name="Lindblad-Toh K."/>
            <person name="Birren B."/>
            <person name="Nusbaum C."/>
            <person name="Kahn D."/>
            <person name="Robinson-Rechavi M."/>
            <person name="Laudet V."/>
            <person name="Schachter V."/>
            <person name="Quetier F."/>
            <person name="Saurin W."/>
            <person name="Scarpelli C."/>
            <person name="Wincker P."/>
            <person name="Lander E.S."/>
            <person name="Weissenbach J."/>
            <person name="Roest Crollius H."/>
        </authorList>
    </citation>
    <scope>NUCLEOTIDE SEQUENCE [LARGE SCALE GENOMIC DNA]</scope>
</reference>
<accession>Q4RQT5</accession>
<proteinExistence type="predicted"/>
<evidence type="ECO:0000256" key="1">
    <source>
        <dbReference type="SAM" id="MobiDB-lite"/>
    </source>
</evidence>
<sequence length="77" mass="8510">MASSSGPLQPLPSSLERRDRVNRCQLPRAEPARADGISAGGILGWCRPDCGSQEMKRLRRVRLSSFPHPTFLVVIHS</sequence>
<organism evidence="2">
    <name type="scientific">Tetraodon nigroviridis</name>
    <name type="common">Spotted green pufferfish</name>
    <name type="synonym">Chelonodon nigroviridis</name>
    <dbReference type="NCBI Taxonomy" id="99883"/>
    <lineage>
        <taxon>Eukaryota</taxon>
        <taxon>Metazoa</taxon>
        <taxon>Chordata</taxon>
        <taxon>Craniata</taxon>
        <taxon>Vertebrata</taxon>
        <taxon>Euteleostomi</taxon>
        <taxon>Actinopterygii</taxon>
        <taxon>Neopterygii</taxon>
        <taxon>Teleostei</taxon>
        <taxon>Neoteleostei</taxon>
        <taxon>Acanthomorphata</taxon>
        <taxon>Eupercaria</taxon>
        <taxon>Tetraodontiformes</taxon>
        <taxon>Tetradontoidea</taxon>
        <taxon>Tetraodontidae</taxon>
        <taxon>Tetraodon</taxon>
    </lineage>
</organism>
<gene>
    <name evidence="2" type="ORF">GSTENG00030468001</name>
</gene>
<reference evidence="2" key="2">
    <citation type="submission" date="2004-02" db="EMBL/GenBank/DDBJ databases">
        <authorList>
            <consortium name="Genoscope"/>
            <consortium name="Whitehead Institute Centre for Genome Research"/>
        </authorList>
    </citation>
    <scope>NUCLEOTIDE SEQUENCE</scope>
</reference>
<evidence type="ECO:0000313" key="2">
    <source>
        <dbReference type="EMBL" id="CAG09247.1"/>
    </source>
</evidence>
<dbReference type="AlphaFoldDB" id="Q4RQT5"/>
<protein>
    <submittedName>
        <fullName evidence="2">(spotted green pufferfish) hypothetical protein</fullName>
    </submittedName>
</protein>
<comment type="caution">
    <text evidence="2">The sequence shown here is derived from an EMBL/GenBank/DDBJ whole genome shotgun (WGS) entry which is preliminary data.</text>
</comment>
<name>Q4RQT5_TETNG</name>
<dbReference type="KEGG" id="tng:GSTEN00030468G001"/>
<dbReference type="EMBL" id="CAAE01015004">
    <property type="protein sequence ID" value="CAG09247.1"/>
    <property type="molecule type" value="Genomic_DNA"/>
</dbReference>
<feature type="region of interest" description="Disordered" evidence="1">
    <location>
        <begin position="1"/>
        <end position="32"/>
    </location>
</feature>